<dbReference type="RefSeq" id="XP_056503350.1">
    <property type="nucleotide sequence ID" value="XM_056640856.1"/>
</dbReference>
<proteinExistence type="predicted"/>
<evidence type="ECO:0000256" key="1">
    <source>
        <dbReference type="SAM" id="MobiDB-lite"/>
    </source>
</evidence>
<dbReference type="Proteomes" id="UP001147733">
    <property type="component" value="Unassembled WGS sequence"/>
</dbReference>
<evidence type="ECO:0000313" key="2">
    <source>
        <dbReference type="EMBL" id="KAJ5240345.1"/>
    </source>
</evidence>
<keyword evidence="3" id="KW-1185">Reference proteome</keyword>
<comment type="caution">
    <text evidence="2">The sequence shown here is derived from an EMBL/GenBank/DDBJ whole genome shotgun (WGS) entry which is preliminary data.</text>
</comment>
<evidence type="ECO:0000313" key="3">
    <source>
        <dbReference type="Proteomes" id="UP001147733"/>
    </source>
</evidence>
<reference evidence="2" key="2">
    <citation type="journal article" date="2023" name="IMA Fungus">
        <title>Comparative genomic study of the Penicillium genus elucidates a diverse pangenome and 15 lateral gene transfer events.</title>
        <authorList>
            <person name="Petersen C."/>
            <person name="Sorensen T."/>
            <person name="Nielsen M.R."/>
            <person name="Sondergaard T.E."/>
            <person name="Sorensen J.L."/>
            <person name="Fitzpatrick D.A."/>
            <person name="Frisvad J.C."/>
            <person name="Nielsen K.L."/>
        </authorList>
    </citation>
    <scope>NUCLEOTIDE SEQUENCE</scope>
    <source>
        <strain evidence="2">IBT 23319</strain>
    </source>
</reference>
<gene>
    <name evidence="2" type="ORF">N7469_001936</name>
</gene>
<reference evidence="2" key="1">
    <citation type="submission" date="2022-11" db="EMBL/GenBank/DDBJ databases">
        <authorList>
            <person name="Petersen C."/>
        </authorList>
    </citation>
    <scope>NUCLEOTIDE SEQUENCE</scope>
    <source>
        <strain evidence="2">IBT 23319</strain>
    </source>
</reference>
<protein>
    <submittedName>
        <fullName evidence="2">Uncharacterized protein</fullName>
    </submittedName>
</protein>
<dbReference type="EMBL" id="JAPQKT010000002">
    <property type="protein sequence ID" value="KAJ5240345.1"/>
    <property type="molecule type" value="Genomic_DNA"/>
</dbReference>
<dbReference type="AlphaFoldDB" id="A0A9W9P9Q8"/>
<dbReference type="GeneID" id="81380023"/>
<name>A0A9W9P9Q8_PENCI</name>
<organism evidence="2 3">
    <name type="scientific">Penicillium citrinum</name>
    <dbReference type="NCBI Taxonomy" id="5077"/>
    <lineage>
        <taxon>Eukaryota</taxon>
        <taxon>Fungi</taxon>
        <taxon>Dikarya</taxon>
        <taxon>Ascomycota</taxon>
        <taxon>Pezizomycotina</taxon>
        <taxon>Eurotiomycetes</taxon>
        <taxon>Eurotiomycetidae</taxon>
        <taxon>Eurotiales</taxon>
        <taxon>Aspergillaceae</taxon>
        <taxon>Penicillium</taxon>
    </lineage>
</organism>
<accession>A0A9W9P9Q8</accession>
<feature type="region of interest" description="Disordered" evidence="1">
    <location>
        <begin position="1"/>
        <end position="26"/>
    </location>
</feature>
<sequence>MARRLQQRMHVWSPRVAPMPVGKPGHLRMEDQEEVDNSDGADHPAVFILPEGRKGLLCRSALGLLMTAGEKGCPQLRQSALSRTGRKG</sequence>